<dbReference type="EC" id="2.3.1.-" evidence="4"/>
<gene>
    <name evidence="4" type="ORF">ACFO0B_18645</name>
</gene>
<evidence type="ECO:0000259" key="3">
    <source>
        <dbReference type="PROSITE" id="PS51186"/>
    </source>
</evidence>
<dbReference type="Gene3D" id="3.40.630.30">
    <property type="match status" value="1"/>
</dbReference>
<dbReference type="RefSeq" id="WP_378613726.1">
    <property type="nucleotide sequence ID" value="NZ_JBHSAX010000014.1"/>
</dbReference>
<keyword evidence="1 4" id="KW-0808">Transferase</keyword>
<dbReference type="SUPFAM" id="SSF55729">
    <property type="entry name" value="Acyl-CoA N-acyltransferases (Nat)"/>
    <property type="match status" value="1"/>
</dbReference>
<name>A0ABV8DVP4_9NOCA</name>
<dbReference type="InterPro" id="IPR016181">
    <property type="entry name" value="Acyl_CoA_acyltransferase"/>
</dbReference>
<sequence>MAANLAEHAAHLHRGLPGARVLENGDVTIADSGLADDTFNQIVGSADARRIEEVAALVRATGRPFSWWSQSAELGAALTAAGWTATETETAMWAELGELPPIPDVLTIRPVRERGELADYAAVLAANWEPPAATVPRFYDQAAAAALAPDCPARYLVGSVDGRAVCAAEVFRFAGVAGIYNICTLAGYRRRGFGGAMTLAVLHAARESGYRTAVLQASADGEPVYRRLGFRAAGEFTEYAL</sequence>
<keyword evidence="2 4" id="KW-0012">Acyltransferase</keyword>
<keyword evidence="5" id="KW-1185">Reference proteome</keyword>
<dbReference type="CDD" id="cd04301">
    <property type="entry name" value="NAT_SF"/>
    <property type="match status" value="1"/>
</dbReference>
<dbReference type="EMBL" id="JBHSAX010000014">
    <property type="protein sequence ID" value="MFC3964010.1"/>
    <property type="molecule type" value="Genomic_DNA"/>
</dbReference>
<protein>
    <submittedName>
        <fullName evidence="4">GNAT family N-acetyltransferase</fullName>
        <ecNumber evidence="4">2.3.1.-</ecNumber>
    </submittedName>
</protein>
<evidence type="ECO:0000313" key="5">
    <source>
        <dbReference type="Proteomes" id="UP001595696"/>
    </source>
</evidence>
<reference evidence="5" key="1">
    <citation type="journal article" date="2019" name="Int. J. Syst. Evol. Microbiol.">
        <title>The Global Catalogue of Microorganisms (GCM) 10K type strain sequencing project: providing services to taxonomists for standard genome sequencing and annotation.</title>
        <authorList>
            <consortium name="The Broad Institute Genomics Platform"/>
            <consortium name="The Broad Institute Genome Sequencing Center for Infectious Disease"/>
            <person name="Wu L."/>
            <person name="Ma J."/>
        </authorList>
    </citation>
    <scope>NUCLEOTIDE SEQUENCE [LARGE SCALE GENOMIC DNA]</scope>
    <source>
        <strain evidence="5">CGMCC 4.7330</strain>
    </source>
</reference>
<dbReference type="GO" id="GO:0016746">
    <property type="term" value="F:acyltransferase activity"/>
    <property type="evidence" value="ECO:0007669"/>
    <property type="project" value="UniProtKB-KW"/>
</dbReference>
<evidence type="ECO:0000256" key="2">
    <source>
        <dbReference type="ARBA" id="ARBA00023315"/>
    </source>
</evidence>
<evidence type="ECO:0000256" key="1">
    <source>
        <dbReference type="ARBA" id="ARBA00022679"/>
    </source>
</evidence>
<dbReference type="PANTHER" id="PTHR43877">
    <property type="entry name" value="AMINOALKYLPHOSPHONATE N-ACETYLTRANSFERASE-RELATED-RELATED"/>
    <property type="match status" value="1"/>
</dbReference>
<dbReference type="InterPro" id="IPR000182">
    <property type="entry name" value="GNAT_dom"/>
</dbReference>
<organism evidence="4 5">
    <name type="scientific">Nocardia jiangsuensis</name>
    <dbReference type="NCBI Taxonomy" id="1691563"/>
    <lineage>
        <taxon>Bacteria</taxon>
        <taxon>Bacillati</taxon>
        <taxon>Actinomycetota</taxon>
        <taxon>Actinomycetes</taxon>
        <taxon>Mycobacteriales</taxon>
        <taxon>Nocardiaceae</taxon>
        <taxon>Nocardia</taxon>
    </lineage>
</organism>
<dbReference type="InterPro" id="IPR050832">
    <property type="entry name" value="Bact_Acetyltransf"/>
</dbReference>
<dbReference type="Proteomes" id="UP001595696">
    <property type="component" value="Unassembled WGS sequence"/>
</dbReference>
<evidence type="ECO:0000313" key="4">
    <source>
        <dbReference type="EMBL" id="MFC3964010.1"/>
    </source>
</evidence>
<proteinExistence type="predicted"/>
<dbReference type="PROSITE" id="PS51186">
    <property type="entry name" value="GNAT"/>
    <property type="match status" value="1"/>
</dbReference>
<feature type="domain" description="N-acetyltransferase" evidence="3">
    <location>
        <begin position="106"/>
        <end position="241"/>
    </location>
</feature>
<comment type="caution">
    <text evidence="4">The sequence shown here is derived from an EMBL/GenBank/DDBJ whole genome shotgun (WGS) entry which is preliminary data.</text>
</comment>
<dbReference type="Pfam" id="PF00583">
    <property type="entry name" value="Acetyltransf_1"/>
    <property type="match status" value="1"/>
</dbReference>
<accession>A0ABV8DVP4</accession>